<reference evidence="3 4" key="1">
    <citation type="submission" date="2017-06" db="EMBL/GenBank/DDBJ databases">
        <authorList>
            <person name="Kim H.J."/>
            <person name="Triplett B.A."/>
        </authorList>
    </citation>
    <scope>NUCLEOTIDE SEQUENCE [LARGE SCALE GENOMIC DNA]</scope>
    <source>
        <strain evidence="3 4">13146</strain>
    </source>
</reference>
<sequence length="144" mass="15576">MKTMIAATALAAALFATPAFAANLSAAQVQAKLSAAGYTQVHELEHDDGVWEADVTRKDGTVDEVIIDDTKGEIFDPRDGRALLDAGQILALAGKAGLTQIESLERDGATWTLDSRNSRNQRVEVRMSGYDGRVLASKRDGWWD</sequence>
<organism evidence="3 4">
    <name type="scientific">Stenotrophomonas maltophilia</name>
    <name type="common">Pseudomonas maltophilia</name>
    <name type="synonym">Xanthomonas maltophilia</name>
    <dbReference type="NCBI Taxonomy" id="40324"/>
    <lineage>
        <taxon>Bacteria</taxon>
        <taxon>Pseudomonadati</taxon>
        <taxon>Pseudomonadota</taxon>
        <taxon>Gammaproteobacteria</taxon>
        <taxon>Lysobacterales</taxon>
        <taxon>Lysobacteraceae</taxon>
        <taxon>Stenotrophomonas</taxon>
        <taxon>Stenotrophomonas maltophilia group</taxon>
    </lineage>
</organism>
<evidence type="ECO:0000256" key="1">
    <source>
        <dbReference type="SAM" id="SignalP"/>
    </source>
</evidence>
<accession>A0A246HNP1</accession>
<proteinExistence type="predicted"/>
<dbReference type="EMBL" id="NIVS01000020">
    <property type="protein sequence ID" value="OWQ53813.1"/>
    <property type="molecule type" value="Genomic_DNA"/>
</dbReference>
<feature type="chain" id="PRO_5013077535" description="PepSY domain-containing protein" evidence="1">
    <location>
        <begin position="22"/>
        <end position="144"/>
    </location>
</feature>
<feature type="domain" description="PepSY" evidence="2">
    <location>
        <begin position="6"/>
        <end position="75"/>
    </location>
</feature>
<evidence type="ECO:0000313" key="4">
    <source>
        <dbReference type="Proteomes" id="UP000198157"/>
    </source>
</evidence>
<comment type="caution">
    <text evidence="3">The sequence shown here is derived from an EMBL/GenBank/DDBJ whole genome shotgun (WGS) entry which is preliminary data.</text>
</comment>
<dbReference type="Proteomes" id="UP000198157">
    <property type="component" value="Unassembled WGS sequence"/>
</dbReference>
<dbReference type="InterPro" id="IPR025711">
    <property type="entry name" value="PepSY"/>
</dbReference>
<dbReference type="AlphaFoldDB" id="A0A246HNP1"/>
<dbReference type="OrthoDB" id="5951452at2"/>
<evidence type="ECO:0000313" key="3">
    <source>
        <dbReference type="EMBL" id="OWQ53813.1"/>
    </source>
</evidence>
<dbReference type="Pfam" id="PF13670">
    <property type="entry name" value="PepSY_2"/>
    <property type="match status" value="1"/>
</dbReference>
<evidence type="ECO:0000259" key="2">
    <source>
        <dbReference type="Pfam" id="PF13670"/>
    </source>
</evidence>
<keyword evidence="1" id="KW-0732">Signal</keyword>
<feature type="signal peptide" evidence="1">
    <location>
        <begin position="1"/>
        <end position="21"/>
    </location>
</feature>
<name>A0A246HNP1_STEMA</name>
<protein>
    <recommendedName>
        <fullName evidence="2">PepSY domain-containing protein</fullName>
    </recommendedName>
</protein>
<gene>
    <name evidence="3" type="ORF">CEE60_09035</name>
</gene>